<gene>
    <name evidence="1" type="ORF">CYMTET_35330</name>
</gene>
<dbReference type="AlphaFoldDB" id="A0AAE0F9C0"/>
<proteinExistence type="predicted"/>
<organism evidence="1 2">
    <name type="scientific">Cymbomonas tetramitiformis</name>
    <dbReference type="NCBI Taxonomy" id="36881"/>
    <lineage>
        <taxon>Eukaryota</taxon>
        <taxon>Viridiplantae</taxon>
        <taxon>Chlorophyta</taxon>
        <taxon>Pyramimonadophyceae</taxon>
        <taxon>Pyramimonadales</taxon>
        <taxon>Pyramimonadaceae</taxon>
        <taxon>Cymbomonas</taxon>
    </lineage>
</organism>
<evidence type="ECO:0000313" key="2">
    <source>
        <dbReference type="Proteomes" id="UP001190700"/>
    </source>
</evidence>
<name>A0AAE0F9C0_9CHLO</name>
<evidence type="ECO:0000313" key="1">
    <source>
        <dbReference type="EMBL" id="KAK3255491.1"/>
    </source>
</evidence>
<dbReference type="Proteomes" id="UP001190700">
    <property type="component" value="Unassembled WGS sequence"/>
</dbReference>
<keyword evidence="2" id="KW-1185">Reference proteome</keyword>
<comment type="caution">
    <text evidence="1">The sequence shown here is derived from an EMBL/GenBank/DDBJ whole genome shotgun (WGS) entry which is preliminary data.</text>
</comment>
<dbReference type="InterPro" id="IPR011990">
    <property type="entry name" value="TPR-like_helical_dom_sf"/>
</dbReference>
<accession>A0AAE0F9C0</accession>
<dbReference type="SUPFAM" id="SSF48452">
    <property type="entry name" value="TPR-like"/>
    <property type="match status" value="1"/>
</dbReference>
<dbReference type="EMBL" id="LGRX02022544">
    <property type="protein sequence ID" value="KAK3255491.1"/>
    <property type="molecule type" value="Genomic_DNA"/>
</dbReference>
<dbReference type="PANTHER" id="PTHR45588:SF1">
    <property type="entry name" value="WW DOMAIN-CONTAINING PROTEIN"/>
    <property type="match status" value="1"/>
</dbReference>
<dbReference type="Gene3D" id="1.25.40.10">
    <property type="entry name" value="Tetratricopeptide repeat domain"/>
    <property type="match status" value="1"/>
</dbReference>
<protein>
    <submittedName>
        <fullName evidence="1">Uncharacterized protein</fullName>
    </submittedName>
</protein>
<reference evidence="1 2" key="1">
    <citation type="journal article" date="2015" name="Genome Biol. Evol.">
        <title>Comparative Genomics of a Bacterivorous Green Alga Reveals Evolutionary Causalities and Consequences of Phago-Mixotrophic Mode of Nutrition.</title>
        <authorList>
            <person name="Burns J.A."/>
            <person name="Paasch A."/>
            <person name="Narechania A."/>
            <person name="Kim E."/>
        </authorList>
    </citation>
    <scope>NUCLEOTIDE SEQUENCE [LARGE SCALE GENOMIC DNA]</scope>
    <source>
        <strain evidence="1 2">PLY_AMNH</strain>
    </source>
</reference>
<dbReference type="PANTHER" id="PTHR45588">
    <property type="entry name" value="TPR DOMAIN-CONTAINING PROTEIN"/>
    <property type="match status" value="1"/>
</dbReference>
<sequence length="503" mass="55721">MRCHRLNRAGLGGLQALQARYVEHTAGPEYTDSLAALLQRFPEDVDAAVLFAEALLMRSPWNYYDADGSLKGGAAKARDLLESALRSAPHHPLALHLLVHLTEPDTPGTANRAVSAGRGAARGELAADQLVHAVPDAAHLVHMSSHTFIRVGRYHDAYVANVRANEVDRRYEAACLKPYLPEHNLQLGAYAASMAGESEAAAELAMAMRNLRTAMPRSVKHLSEYPTHVLVRVRFAQWQKVLEGGSPGHDVRGPEFARAVWEFGKIMKHAASADAELDAAKREWLRAEMAPEGVTDTVANGTLGPVVSTGHWTMRKGRWTMWSGMDPGSQLLAQARAFFARAKEVPLDTPTRPGPGNGLYSPHHRVIIEILCHVVDARLWLLTRDELSAEEGLRKAVALEDSLPYMEPPFMHQPVRQCLGLVLLAAGRLADAERVYLEDLDEHPNNGWSLIGLLQIQQRRQSLHTSEEVLKDLRQFDRVFDQAWSHGDLRLTSSCPSFDKSEY</sequence>